<evidence type="ECO:0000256" key="3">
    <source>
        <dbReference type="SAM" id="SignalP"/>
    </source>
</evidence>
<evidence type="ECO:0000256" key="2">
    <source>
        <dbReference type="ARBA" id="ARBA00022525"/>
    </source>
</evidence>
<comment type="subcellular location">
    <subcellularLocation>
        <location evidence="1">Secreted</location>
    </subcellularLocation>
</comment>
<keyword evidence="4" id="KW-0813">Transport</keyword>
<protein>
    <submittedName>
        <fullName evidence="4">Potassium channel blocker pMeKTx15-1</fullName>
    </submittedName>
</protein>
<reference evidence="4" key="1">
    <citation type="submission" date="2013-09" db="EMBL/GenBank/DDBJ databases">
        <title>Variability of potassium channel blockers in Mesobuthus eupeus.</title>
        <authorList>
            <person name="Kuzmenkov A.I."/>
            <person name="Vassilevski A.A."/>
            <person name="Grishin E.V."/>
        </authorList>
    </citation>
    <scope>NUCLEOTIDE SEQUENCE</scope>
</reference>
<dbReference type="EMBL" id="KF612511">
    <property type="protein sequence ID" value="AIL48769.1"/>
    <property type="molecule type" value="mRNA"/>
</dbReference>
<organism evidence="4">
    <name type="scientific">Mesobuthus eupeus</name>
    <name type="common">Lesser Asian scorpion</name>
    <name type="synonym">Buthus eupeus</name>
    <dbReference type="NCBI Taxonomy" id="34648"/>
    <lineage>
        <taxon>Eukaryota</taxon>
        <taxon>Metazoa</taxon>
        <taxon>Ecdysozoa</taxon>
        <taxon>Arthropoda</taxon>
        <taxon>Chelicerata</taxon>
        <taxon>Arachnida</taxon>
        <taxon>Scorpiones</taxon>
        <taxon>Buthida</taxon>
        <taxon>Buthoidea</taxon>
        <taxon>Buthidae</taxon>
        <taxon>Mesobuthus</taxon>
    </lineage>
</organism>
<dbReference type="PROSITE" id="PS01138">
    <property type="entry name" value="SCORP_SHORT_TOXIN"/>
    <property type="match status" value="1"/>
</dbReference>
<keyword evidence="4" id="KW-0407">Ion channel</keyword>
<dbReference type="GO" id="GO:0034220">
    <property type="term" value="P:monoatomic ion transmembrane transport"/>
    <property type="evidence" value="ECO:0007669"/>
    <property type="project" value="UniProtKB-KW"/>
</dbReference>
<accession>A0A088DB08</accession>
<proteinExistence type="evidence at transcript level"/>
<feature type="signal peptide" evidence="3">
    <location>
        <begin position="1"/>
        <end position="22"/>
    </location>
</feature>
<dbReference type="AlphaFoldDB" id="A0A088DB08"/>
<keyword evidence="4" id="KW-0406">Ion transport</keyword>
<name>A0A088DB08_MESEU</name>
<dbReference type="GO" id="GO:0005576">
    <property type="term" value="C:extracellular region"/>
    <property type="evidence" value="ECO:0007669"/>
    <property type="project" value="UniProtKB-SubCell"/>
</dbReference>
<dbReference type="InterPro" id="IPR036574">
    <property type="entry name" value="Scorpion_toxin-like_sf"/>
</dbReference>
<evidence type="ECO:0000256" key="1">
    <source>
        <dbReference type="ARBA" id="ARBA00004613"/>
    </source>
</evidence>
<dbReference type="SUPFAM" id="SSF57095">
    <property type="entry name" value="Scorpion toxin-like"/>
    <property type="match status" value="1"/>
</dbReference>
<evidence type="ECO:0000313" key="4">
    <source>
        <dbReference type="EMBL" id="AIL48769.1"/>
    </source>
</evidence>
<dbReference type="InterPro" id="IPR001947">
    <property type="entry name" value="Scorpion_toxinS_K_inh"/>
</dbReference>
<keyword evidence="3" id="KW-0732">Signal</keyword>
<keyword evidence="2" id="KW-0964">Secreted</keyword>
<dbReference type="Gene3D" id="3.30.30.10">
    <property type="entry name" value="Knottin, scorpion toxin-like"/>
    <property type="match status" value="1"/>
</dbReference>
<sequence length="60" mass="6318">MKFSSIILLTLLICSLSIFGNCQVQTNVKCQAGSCASVCRGEIGVAAGKCINSRCVCYPN</sequence>
<dbReference type="GO" id="GO:0008200">
    <property type="term" value="F:ion channel inhibitor activity"/>
    <property type="evidence" value="ECO:0007669"/>
    <property type="project" value="InterPro"/>
</dbReference>
<feature type="chain" id="PRO_5001836568" evidence="3">
    <location>
        <begin position="23"/>
        <end position="60"/>
    </location>
</feature>
<dbReference type="Pfam" id="PF00451">
    <property type="entry name" value="Toxin_2"/>
    <property type="match status" value="1"/>
</dbReference>